<keyword evidence="3" id="KW-1185">Reference proteome</keyword>
<dbReference type="AlphaFoldDB" id="A0A963YWU8"/>
<feature type="compositionally biased region" description="Low complexity" evidence="1">
    <location>
        <begin position="240"/>
        <end position="280"/>
    </location>
</feature>
<reference evidence="2" key="2">
    <citation type="submission" date="2021-01" db="EMBL/GenBank/DDBJ databases">
        <authorList>
            <person name="Mieszkin S."/>
            <person name="Pouder E."/>
            <person name="Alain K."/>
        </authorList>
    </citation>
    <scope>NUCLEOTIDE SEQUENCE</scope>
    <source>
        <strain evidence="2">HW T2.11</strain>
    </source>
</reference>
<protein>
    <submittedName>
        <fullName evidence="2">Uncharacterized protein</fullName>
    </submittedName>
</protein>
<dbReference type="Proteomes" id="UP000708298">
    <property type="component" value="Unassembled WGS sequence"/>
</dbReference>
<evidence type="ECO:0000256" key="1">
    <source>
        <dbReference type="SAM" id="MobiDB-lite"/>
    </source>
</evidence>
<proteinExistence type="predicted"/>
<gene>
    <name evidence="2" type="ORF">ASILVAE211_20630</name>
</gene>
<comment type="caution">
    <text evidence="2">The sequence shown here is derived from an EMBL/GenBank/DDBJ whole genome shotgun (WGS) entry which is preliminary data.</text>
</comment>
<feature type="region of interest" description="Disordered" evidence="1">
    <location>
        <begin position="233"/>
        <end position="280"/>
    </location>
</feature>
<sequence>MELLADIAQPTIFTLAIVGSYTFPADGTQSVEIYYDHGLQTFTGMASGNSIAIPLDGSNFSQFLHGFTAGRSMLIAEPGHPRRSINLAGSSAAISALGQCTEAHAFTQLPPPWHAPSAYEIASAQHAMGSTSVTPPPSVPAIPIVAPGPPGVNAPATAAASAPPSDPNAMPVYQTDNSPQETDFWQTARMYWDDLAPPQKQICTAVPPGGAQPTSYEQLALCTSHFYMRNETAGGGSGGQSEPAQAAPSVAEAAPVSPSDSPAADAPITAGVADTPPTDATPQAPTAGALEAIVAQYADAYDQASSDFAKGAEVARRSAAICKLLTSLEVTDWPATIETLSSNHDGLGVLEVRIGPHTKLDTYNNALSDMGSDTLIKPSEPFFDGLASMHESRPVIVSGRFLPDQNSCITESSLTQAGSMDSPDFIFKFTDVRAAQ</sequence>
<organism evidence="2 3">
    <name type="scientific">Acidisoma silvae</name>
    <dbReference type="NCBI Taxonomy" id="2802396"/>
    <lineage>
        <taxon>Bacteria</taxon>
        <taxon>Pseudomonadati</taxon>
        <taxon>Pseudomonadota</taxon>
        <taxon>Alphaproteobacteria</taxon>
        <taxon>Acetobacterales</taxon>
        <taxon>Acidocellaceae</taxon>
        <taxon>Acidisoma</taxon>
    </lineage>
</organism>
<accession>A0A963YWU8</accession>
<evidence type="ECO:0000313" key="2">
    <source>
        <dbReference type="EMBL" id="MCB8877613.1"/>
    </source>
</evidence>
<evidence type="ECO:0000313" key="3">
    <source>
        <dbReference type="Proteomes" id="UP000708298"/>
    </source>
</evidence>
<reference evidence="2" key="1">
    <citation type="journal article" date="2021" name="Microorganisms">
        <title>Acidisoma silvae sp. nov. and Acidisomacellulosilytica sp. nov., Two Acidophilic Bacteria Isolated from Decaying Wood, Hydrolyzing Cellulose and Producing Poly-3-hydroxybutyrate.</title>
        <authorList>
            <person name="Mieszkin S."/>
            <person name="Pouder E."/>
            <person name="Uroz S."/>
            <person name="Simon-Colin C."/>
            <person name="Alain K."/>
        </authorList>
    </citation>
    <scope>NUCLEOTIDE SEQUENCE</scope>
    <source>
        <strain evidence="2">HW T2.11</strain>
    </source>
</reference>
<name>A0A963YWU8_9PROT</name>
<dbReference type="EMBL" id="JAESVB010000015">
    <property type="protein sequence ID" value="MCB8877613.1"/>
    <property type="molecule type" value="Genomic_DNA"/>
</dbReference>
<dbReference type="RefSeq" id="WP_227323260.1">
    <property type="nucleotide sequence ID" value="NZ_JAESVB010000015.1"/>
</dbReference>